<keyword evidence="12" id="KW-1185">Reference proteome</keyword>
<dbReference type="GO" id="GO:1990575">
    <property type="term" value="P:mitochondrial L-ornithine transmembrane transport"/>
    <property type="evidence" value="ECO:0007669"/>
    <property type="project" value="TreeGrafter"/>
</dbReference>
<keyword evidence="4 9" id="KW-0812">Transmembrane</keyword>
<evidence type="ECO:0000256" key="9">
    <source>
        <dbReference type="PROSITE-ProRule" id="PRU00282"/>
    </source>
</evidence>
<proteinExistence type="inferred from homology"/>
<dbReference type="InterPro" id="IPR018108">
    <property type="entry name" value="MCP_transmembrane"/>
</dbReference>
<gene>
    <name evidence="11" type="ORF">BJ684DRAFT_21523</name>
</gene>
<reference evidence="12" key="1">
    <citation type="journal article" date="2018" name="Nat. Microbiol.">
        <title>Leveraging single-cell genomics to expand the fungal tree of life.</title>
        <authorList>
            <person name="Ahrendt S.R."/>
            <person name="Quandt C.A."/>
            <person name="Ciobanu D."/>
            <person name="Clum A."/>
            <person name="Salamov A."/>
            <person name="Andreopoulos B."/>
            <person name="Cheng J.F."/>
            <person name="Woyke T."/>
            <person name="Pelin A."/>
            <person name="Henrissat B."/>
            <person name="Reynolds N.K."/>
            <person name="Benny G.L."/>
            <person name="Smith M.E."/>
            <person name="James T.Y."/>
            <person name="Grigoriev I.V."/>
        </authorList>
    </citation>
    <scope>NUCLEOTIDE SEQUENCE [LARGE SCALE GENOMIC DNA]</scope>
</reference>
<dbReference type="Pfam" id="PF00153">
    <property type="entry name" value="Mito_carr"/>
    <property type="match status" value="3"/>
</dbReference>
<dbReference type="Gene3D" id="1.50.40.10">
    <property type="entry name" value="Mitochondrial carrier domain"/>
    <property type="match status" value="1"/>
</dbReference>
<feature type="repeat" description="Solcar" evidence="9">
    <location>
        <begin position="11"/>
        <end position="97"/>
    </location>
</feature>
<evidence type="ECO:0000256" key="2">
    <source>
        <dbReference type="ARBA" id="ARBA00006375"/>
    </source>
</evidence>
<dbReference type="PANTHER" id="PTHR45624:SF57">
    <property type="entry name" value="MITOCHONDRIAL SUBSTRATE CARRIER FAMILY PROTEIN L"/>
    <property type="match status" value="1"/>
</dbReference>
<comment type="subcellular location">
    <subcellularLocation>
        <location evidence="1">Mitochondrion membrane</location>
        <topology evidence="1">Multi-pass membrane protein</topology>
    </subcellularLocation>
</comment>
<dbReference type="GO" id="GO:0000064">
    <property type="term" value="F:L-ornithine transmembrane transporter activity"/>
    <property type="evidence" value="ECO:0007669"/>
    <property type="project" value="TreeGrafter"/>
</dbReference>
<dbReference type="AlphaFoldDB" id="A0A4P9Y0B8"/>
<evidence type="ECO:0000313" key="12">
    <source>
        <dbReference type="Proteomes" id="UP000267251"/>
    </source>
</evidence>
<keyword evidence="5" id="KW-0677">Repeat</keyword>
<evidence type="ECO:0000256" key="8">
    <source>
        <dbReference type="ARBA" id="ARBA00023136"/>
    </source>
</evidence>
<keyword evidence="7" id="KW-0496">Mitochondrion</keyword>
<keyword evidence="6" id="KW-1133">Transmembrane helix</keyword>
<dbReference type="InterPro" id="IPR023395">
    <property type="entry name" value="MCP_dom_sf"/>
</dbReference>
<comment type="similarity">
    <text evidence="2 10">Belongs to the mitochondrial carrier (TC 2.A.29) family.</text>
</comment>
<dbReference type="InterPro" id="IPR050567">
    <property type="entry name" value="Mitochondrial_Carrier"/>
</dbReference>
<dbReference type="OrthoDB" id="193856at2759"/>
<evidence type="ECO:0000256" key="5">
    <source>
        <dbReference type="ARBA" id="ARBA00022737"/>
    </source>
</evidence>
<name>A0A4P9Y0B8_9FUNG</name>
<evidence type="ECO:0000313" key="11">
    <source>
        <dbReference type="EMBL" id="RKP11902.1"/>
    </source>
</evidence>
<dbReference type="Proteomes" id="UP000267251">
    <property type="component" value="Unassembled WGS sequence"/>
</dbReference>
<dbReference type="EMBL" id="KZ988588">
    <property type="protein sequence ID" value="RKP11902.1"/>
    <property type="molecule type" value="Genomic_DNA"/>
</dbReference>
<evidence type="ECO:0000256" key="3">
    <source>
        <dbReference type="ARBA" id="ARBA00022448"/>
    </source>
</evidence>
<evidence type="ECO:0000256" key="4">
    <source>
        <dbReference type="ARBA" id="ARBA00022692"/>
    </source>
</evidence>
<evidence type="ECO:0000256" key="7">
    <source>
        <dbReference type="ARBA" id="ARBA00023128"/>
    </source>
</evidence>
<dbReference type="PANTHER" id="PTHR45624">
    <property type="entry name" value="MITOCHONDRIAL BASIC AMINO ACIDS TRANSPORTER-RELATED"/>
    <property type="match status" value="1"/>
</dbReference>
<keyword evidence="3 10" id="KW-0813">Transport</keyword>
<accession>A0A4P9Y0B8</accession>
<keyword evidence="8 9" id="KW-0472">Membrane</keyword>
<feature type="repeat" description="Solcar" evidence="9">
    <location>
        <begin position="202"/>
        <end position="290"/>
    </location>
</feature>
<sequence length="298" mass="33691">MSIPDKQATWKDKACGFLAGITSGATKLSVGHPFDTIKIRMQIEGGKGRFKGPWDCLLQTIRKEGYRGLYKGATPPLIGWAFMDSIMLGSLTNYRILLQGGDLNRKLNLWEHGIAGMAAGWTVSLVATPVELVKARLQVQYDAQSRTYTGPIDCAQKLVQRHGFFPGLWKGFGLTLAFRSFFGVYWSSYEWFSTQLRGMGYREMAVNFLAGGLAAQTFWCFNFPVDVVKNRWMTQPDVQPPRWTKYSQCARFVYDTEGIRGFYRGFLPSFIRSFPTNACALMVFEGVMRTLRPSSEKL</sequence>
<organism evidence="11 12">
    <name type="scientific">Piptocephalis cylindrospora</name>
    <dbReference type="NCBI Taxonomy" id="1907219"/>
    <lineage>
        <taxon>Eukaryota</taxon>
        <taxon>Fungi</taxon>
        <taxon>Fungi incertae sedis</taxon>
        <taxon>Zoopagomycota</taxon>
        <taxon>Zoopagomycotina</taxon>
        <taxon>Zoopagomycetes</taxon>
        <taxon>Zoopagales</taxon>
        <taxon>Piptocephalidaceae</taxon>
        <taxon>Piptocephalis</taxon>
    </lineage>
</organism>
<dbReference type="SUPFAM" id="SSF103506">
    <property type="entry name" value="Mitochondrial carrier"/>
    <property type="match status" value="1"/>
</dbReference>
<evidence type="ECO:0000256" key="1">
    <source>
        <dbReference type="ARBA" id="ARBA00004225"/>
    </source>
</evidence>
<dbReference type="PROSITE" id="PS50920">
    <property type="entry name" value="SOLCAR"/>
    <property type="match status" value="3"/>
</dbReference>
<evidence type="ECO:0000256" key="6">
    <source>
        <dbReference type="ARBA" id="ARBA00022989"/>
    </source>
</evidence>
<evidence type="ECO:0000256" key="10">
    <source>
        <dbReference type="RuleBase" id="RU000488"/>
    </source>
</evidence>
<protein>
    <submittedName>
        <fullName evidence="11">Mitochondrial carrier domain-containing protein</fullName>
    </submittedName>
</protein>
<dbReference type="GO" id="GO:0031966">
    <property type="term" value="C:mitochondrial membrane"/>
    <property type="evidence" value="ECO:0007669"/>
    <property type="project" value="UniProtKB-SubCell"/>
</dbReference>
<feature type="repeat" description="Solcar" evidence="9">
    <location>
        <begin position="107"/>
        <end position="195"/>
    </location>
</feature>